<organism evidence="13 14">
    <name type="scientific">Rheinheimera pacifica</name>
    <dbReference type="NCBI Taxonomy" id="173990"/>
    <lineage>
        <taxon>Bacteria</taxon>
        <taxon>Pseudomonadati</taxon>
        <taxon>Pseudomonadota</taxon>
        <taxon>Gammaproteobacteria</taxon>
        <taxon>Chromatiales</taxon>
        <taxon>Chromatiaceae</taxon>
        <taxon>Rheinheimera</taxon>
    </lineage>
</organism>
<proteinExistence type="inferred from homology"/>
<feature type="domain" description="TonB-dependent receptor-like beta-barrel" evidence="11">
    <location>
        <begin position="361"/>
        <end position="895"/>
    </location>
</feature>
<evidence type="ECO:0000313" key="14">
    <source>
        <dbReference type="Proteomes" id="UP000199371"/>
    </source>
</evidence>
<evidence type="ECO:0000256" key="9">
    <source>
        <dbReference type="RuleBase" id="RU003357"/>
    </source>
</evidence>
<reference evidence="14" key="1">
    <citation type="submission" date="2016-10" db="EMBL/GenBank/DDBJ databases">
        <authorList>
            <person name="Varghese N."/>
            <person name="Submissions S."/>
        </authorList>
    </citation>
    <scope>NUCLEOTIDE SEQUENCE [LARGE SCALE GENOMIC DNA]</scope>
    <source>
        <strain evidence="14">DSM 17616</strain>
    </source>
</reference>
<feature type="signal peptide" evidence="10">
    <location>
        <begin position="1"/>
        <end position="24"/>
    </location>
</feature>
<dbReference type="AlphaFoldDB" id="A0A1H6NDE9"/>
<keyword evidence="5 9" id="KW-0798">TonB box</keyword>
<evidence type="ECO:0000256" key="2">
    <source>
        <dbReference type="ARBA" id="ARBA00022448"/>
    </source>
</evidence>
<dbReference type="InterPro" id="IPR036942">
    <property type="entry name" value="Beta-barrel_TonB_sf"/>
</dbReference>
<evidence type="ECO:0000256" key="6">
    <source>
        <dbReference type="ARBA" id="ARBA00023136"/>
    </source>
</evidence>
<evidence type="ECO:0000256" key="10">
    <source>
        <dbReference type="SAM" id="SignalP"/>
    </source>
</evidence>
<dbReference type="SUPFAM" id="SSF56935">
    <property type="entry name" value="Porins"/>
    <property type="match status" value="1"/>
</dbReference>
<dbReference type="STRING" id="173990.SAMN05660691_03633"/>
<feature type="chain" id="PRO_5011794408" evidence="10">
    <location>
        <begin position="25"/>
        <end position="931"/>
    </location>
</feature>
<keyword evidence="14" id="KW-1185">Reference proteome</keyword>
<accession>A0A1H6NDE9</accession>
<dbReference type="EMBL" id="FNXF01000018">
    <property type="protein sequence ID" value="SEI09862.1"/>
    <property type="molecule type" value="Genomic_DNA"/>
</dbReference>
<dbReference type="GO" id="GO:0009279">
    <property type="term" value="C:cell outer membrane"/>
    <property type="evidence" value="ECO:0007669"/>
    <property type="project" value="UniProtKB-SubCell"/>
</dbReference>
<protein>
    <submittedName>
        <fullName evidence="13">Iron complex outermembrane recepter protein</fullName>
    </submittedName>
</protein>
<keyword evidence="10" id="KW-0732">Signal</keyword>
<feature type="domain" description="TonB-dependent receptor plug" evidence="12">
    <location>
        <begin position="55"/>
        <end position="159"/>
    </location>
</feature>
<comment type="similarity">
    <text evidence="8 9">Belongs to the TonB-dependent receptor family.</text>
</comment>
<dbReference type="InterPro" id="IPR039426">
    <property type="entry name" value="TonB-dep_rcpt-like"/>
</dbReference>
<evidence type="ECO:0000313" key="13">
    <source>
        <dbReference type="EMBL" id="SEI09862.1"/>
    </source>
</evidence>
<dbReference type="RefSeq" id="WP_092796317.1">
    <property type="nucleotide sequence ID" value="NZ_FNXF01000018.1"/>
</dbReference>
<keyword evidence="6 8" id="KW-0472">Membrane</keyword>
<name>A0A1H6NDE9_9GAMM</name>
<keyword evidence="3 8" id="KW-1134">Transmembrane beta strand</keyword>
<dbReference type="InterPro" id="IPR000531">
    <property type="entry name" value="Beta-barrel_TonB"/>
</dbReference>
<dbReference type="Gene3D" id="2.40.170.20">
    <property type="entry name" value="TonB-dependent receptor, beta-barrel domain"/>
    <property type="match status" value="1"/>
</dbReference>
<dbReference type="InterPro" id="IPR037066">
    <property type="entry name" value="Plug_dom_sf"/>
</dbReference>
<dbReference type="PROSITE" id="PS52016">
    <property type="entry name" value="TONB_DEPENDENT_REC_3"/>
    <property type="match status" value="1"/>
</dbReference>
<gene>
    <name evidence="13" type="ORF">SAMN05660691_03633</name>
</gene>
<dbReference type="PANTHER" id="PTHR47234:SF2">
    <property type="entry name" value="TONB-DEPENDENT RECEPTOR"/>
    <property type="match status" value="1"/>
</dbReference>
<evidence type="ECO:0000256" key="7">
    <source>
        <dbReference type="ARBA" id="ARBA00023237"/>
    </source>
</evidence>
<evidence type="ECO:0000259" key="12">
    <source>
        <dbReference type="Pfam" id="PF07715"/>
    </source>
</evidence>
<dbReference type="Pfam" id="PF00593">
    <property type="entry name" value="TonB_dep_Rec_b-barrel"/>
    <property type="match status" value="1"/>
</dbReference>
<keyword evidence="7 8" id="KW-0998">Cell outer membrane</keyword>
<keyword evidence="2 8" id="KW-0813">Transport</keyword>
<evidence type="ECO:0000256" key="4">
    <source>
        <dbReference type="ARBA" id="ARBA00022692"/>
    </source>
</evidence>
<evidence type="ECO:0000259" key="11">
    <source>
        <dbReference type="Pfam" id="PF00593"/>
    </source>
</evidence>
<keyword evidence="4 8" id="KW-0812">Transmembrane</keyword>
<comment type="subcellular location">
    <subcellularLocation>
        <location evidence="1 8">Cell outer membrane</location>
        <topology evidence="1 8">Multi-pass membrane protein</topology>
    </subcellularLocation>
</comment>
<dbReference type="PANTHER" id="PTHR47234">
    <property type="match status" value="1"/>
</dbReference>
<dbReference type="Proteomes" id="UP000199371">
    <property type="component" value="Unassembled WGS sequence"/>
</dbReference>
<dbReference type="Pfam" id="PF07715">
    <property type="entry name" value="Plug"/>
    <property type="match status" value="1"/>
</dbReference>
<evidence type="ECO:0000256" key="3">
    <source>
        <dbReference type="ARBA" id="ARBA00022452"/>
    </source>
</evidence>
<sequence length="931" mass="99919">MYTNNKLSKAVRLAIAFGAASATAFTASVSAQEEEGAKIEKIQVTGSRIQRADIESASPITVFSAEDLAASGHVTIEGFIQSIPSMNGGMNGRQTNNGSGGAAAASMRGLGSVRTLILINGRRTATGDLNTIPMGFIERVEVLRDGASTIYGSDAIAGVINFITKRNFEGAEVVAQYDVTGESDGEGRSLSVTLGSSSNRGNAVLSLEYSDRKPIWQGDREFSAIPWGERNGERVMAGSGANSFGTWTPYDRNSPYFGSNDDPTSPYFGQGAWVVDPQNGAVRRYDQTIDSYNFAPASYLVTPQKVFSANATANYELTKDVSAFLEAGFTNRQSDQLMAADGTFWGARMTADHPNNPIGEDISVSRRLEETGGRSFRQDYYAYRMVTGLEGSFDNGWAWDVSYNYARYTDASLDIGRANPGRYNKMLSPAACNADPKCAAVGIWNPLEANSLTPEQLAYASVPNSPLTVGVNKQLMANLTGDTGDFSFDAGSIGWAVGYERRDTSLVVTPDGGAVVGEIYSVTASPTEGSYSVDEMFAEVNVPLLAGVTGADRLDVSAAVRMSDYDFLSSHTTAKFGVEYVPVQGLLLRATFSDGFRAPSITNLYGPQSESNISYVDPCHQWGTSTASQIVKDNCASEGLSPNIQLTNLQSASIVGGNPDLGPEESESYTVGFVYSPNFVQNLSIAIDYYNIEITNGLGAPSVTALIAQCYGSENFSAPACDSIKGPTHPIVNRPALPGSDYRALAANPIVSGIIATTQNIATFETSGIDFDVNWHTDLLGGRFNARLDGTYLRSYDYQSLSGVAVLEMAGKFGADPNFGGRPAAFSKLRSNLGLSYSVDNWNVLWVARYQSGVDDINFRATALSSSVGSYIYHDLQGSYTFPNNLSLTAGVRNLFDKQPPYVTNGNDMNTLNSSYDTAGQYLYARLAYRF</sequence>
<dbReference type="OrthoDB" id="9815954at2"/>
<dbReference type="Gene3D" id="2.170.130.10">
    <property type="entry name" value="TonB-dependent receptor, plug domain"/>
    <property type="match status" value="1"/>
</dbReference>
<evidence type="ECO:0000256" key="8">
    <source>
        <dbReference type="PROSITE-ProRule" id="PRU01360"/>
    </source>
</evidence>
<evidence type="ECO:0000256" key="1">
    <source>
        <dbReference type="ARBA" id="ARBA00004571"/>
    </source>
</evidence>
<dbReference type="InterPro" id="IPR012910">
    <property type="entry name" value="Plug_dom"/>
</dbReference>
<evidence type="ECO:0000256" key="5">
    <source>
        <dbReference type="ARBA" id="ARBA00023077"/>
    </source>
</evidence>